<comment type="caution">
    <text evidence="1">The sequence shown here is derived from an EMBL/GenBank/DDBJ whole genome shotgun (WGS) entry which is preliminary data.</text>
</comment>
<dbReference type="Proteomes" id="UP001596036">
    <property type="component" value="Unassembled WGS sequence"/>
</dbReference>
<reference evidence="2" key="1">
    <citation type="journal article" date="2019" name="Int. J. Syst. Evol. Microbiol.">
        <title>The Global Catalogue of Microorganisms (GCM) 10K type strain sequencing project: providing services to taxonomists for standard genome sequencing and annotation.</title>
        <authorList>
            <consortium name="The Broad Institute Genomics Platform"/>
            <consortium name="The Broad Institute Genome Sequencing Center for Infectious Disease"/>
            <person name="Wu L."/>
            <person name="Ma J."/>
        </authorList>
    </citation>
    <scope>NUCLEOTIDE SEQUENCE [LARGE SCALE GENOMIC DNA]</scope>
    <source>
        <strain evidence="2">KACC 11407</strain>
    </source>
</reference>
<proteinExistence type="predicted"/>
<name>A0ABW0SK67_9GAMM</name>
<sequence length="120" mass="13266">MNEALKQLENLLQNAAAGPKPFPPNSRYNGLPLLTHTFADGRPVAYLARRFVPPPERFSTMGTHRVVEGDRLDNLAARYLGDPEQYWKLCDGNGALRPDELVEAIGRSLRITLPEGLGSP</sequence>
<keyword evidence="2" id="KW-1185">Reference proteome</keyword>
<evidence type="ECO:0000313" key="1">
    <source>
        <dbReference type="EMBL" id="MFC5569081.1"/>
    </source>
</evidence>
<protein>
    <submittedName>
        <fullName evidence="1">LysM domain-containing protein</fullName>
    </submittedName>
</protein>
<gene>
    <name evidence="1" type="ORF">ACFPN1_03240</name>
</gene>
<dbReference type="RefSeq" id="WP_386752935.1">
    <property type="nucleotide sequence ID" value="NZ_JBHSNM010000001.1"/>
</dbReference>
<organism evidence="1 2">
    <name type="scientific">Lysobacter yangpyeongensis</name>
    <dbReference type="NCBI Taxonomy" id="346182"/>
    <lineage>
        <taxon>Bacteria</taxon>
        <taxon>Pseudomonadati</taxon>
        <taxon>Pseudomonadota</taxon>
        <taxon>Gammaproteobacteria</taxon>
        <taxon>Lysobacterales</taxon>
        <taxon>Lysobacteraceae</taxon>
        <taxon>Lysobacter</taxon>
    </lineage>
</organism>
<dbReference type="CDD" id="cd00118">
    <property type="entry name" value="LysM"/>
    <property type="match status" value="1"/>
</dbReference>
<accession>A0ABW0SK67</accession>
<dbReference type="InterPro" id="IPR018392">
    <property type="entry name" value="LysM"/>
</dbReference>
<dbReference type="EMBL" id="JBHSNM010000001">
    <property type="protein sequence ID" value="MFC5569081.1"/>
    <property type="molecule type" value="Genomic_DNA"/>
</dbReference>
<evidence type="ECO:0000313" key="2">
    <source>
        <dbReference type="Proteomes" id="UP001596036"/>
    </source>
</evidence>